<dbReference type="OrthoDB" id="151490at2759"/>
<evidence type="ECO:0000313" key="12">
    <source>
        <dbReference type="EMBL" id="VDO01270.1"/>
    </source>
</evidence>
<dbReference type="Gene3D" id="3.30.470.30">
    <property type="entry name" value="DNA ligase/mRNA capping enzyme"/>
    <property type="match status" value="1"/>
</dbReference>
<dbReference type="InterPro" id="IPR012308">
    <property type="entry name" value="DNA_ligase_ATP-dep_N"/>
</dbReference>
<dbReference type="AlphaFoldDB" id="A0A0R3TEC3"/>
<dbReference type="InterPro" id="IPR036599">
    <property type="entry name" value="DNA_ligase_N_sf"/>
</dbReference>
<keyword evidence="3" id="KW-0479">Metal-binding</keyword>
<keyword evidence="7" id="KW-0460">Magnesium</keyword>
<dbReference type="Gene3D" id="1.10.3260.10">
    <property type="entry name" value="DNA ligase, ATP-dependent, N-terminal domain"/>
    <property type="match status" value="1"/>
</dbReference>
<dbReference type="InterPro" id="IPR029710">
    <property type="entry name" value="LIG4"/>
</dbReference>
<dbReference type="Pfam" id="PF04675">
    <property type="entry name" value="DNA_ligase_A_N"/>
    <property type="match status" value="1"/>
</dbReference>
<dbReference type="PANTHER" id="PTHR45997:SF1">
    <property type="entry name" value="DNA LIGASE 4"/>
    <property type="match status" value="1"/>
</dbReference>
<dbReference type="SUPFAM" id="SSF117018">
    <property type="entry name" value="ATP-dependent DNA ligase DNA-binding domain"/>
    <property type="match status" value="1"/>
</dbReference>
<evidence type="ECO:0000256" key="4">
    <source>
        <dbReference type="ARBA" id="ARBA00022741"/>
    </source>
</evidence>
<evidence type="ECO:0000256" key="3">
    <source>
        <dbReference type="ARBA" id="ARBA00022723"/>
    </source>
</evidence>
<accession>A0A0R3TEC3</accession>
<evidence type="ECO:0000313" key="14">
    <source>
        <dbReference type="WBParaSite" id="HNAJ_0000541201-mRNA-1"/>
    </source>
</evidence>
<comment type="similarity">
    <text evidence="1">Belongs to the ATP-dependent DNA ligase family.</text>
</comment>
<dbReference type="Pfam" id="PF01068">
    <property type="entry name" value="DNA_ligase_A_M"/>
    <property type="match status" value="1"/>
</dbReference>
<dbReference type="GO" id="GO:0006310">
    <property type="term" value="P:DNA recombination"/>
    <property type="evidence" value="ECO:0007669"/>
    <property type="project" value="InterPro"/>
</dbReference>
<evidence type="ECO:0000256" key="5">
    <source>
        <dbReference type="ARBA" id="ARBA00022763"/>
    </source>
</evidence>
<proteinExistence type="inferred from homology"/>
<keyword evidence="2" id="KW-0436">Ligase</keyword>
<dbReference type="GO" id="GO:0006303">
    <property type="term" value="P:double-strand break repair via nonhomologous end joining"/>
    <property type="evidence" value="ECO:0007669"/>
    <property type="project" value="TreeGrafter"/>
</dbReference>
<dbReference type="WBParaSite" id="HNAJ_0000541201-mRNA-1">
    <property type="protein sequence ID" value="HNAJ_0000541201-mRNA-1"/>
    <property type="gene ID" value="HNAJ_0000541201"/>
</dbReference>
<dbReference type="InterPro" id="IPR012310">
    <property type="entry name" value="DNA_ligase_ATP-dep_cent"/>
</dbReference>
<evidence type="ECO:0000259" key="10">
    <source>
        <dbReference type="Pfam" id="PF01068"/>
    </source>
</evidence>
<sequence>MDLSPPTQGGNIEDIFPFETLCKFFEQVSRLSGVKKKKQIISSFIHKWADKYAQISSSPGSISAGLGSFYPVLRLLLPSSDRARGAFGIGEPSMARILIKAFGLAPKGPDALNLLKHQGSSSSQGIFHRDLADIVQRVLKDHCQNNGTYTITQIHEILDDLARDLTHDGKLAIITRFIRTATILELKWFVRIVSRRDLSLGVGDKVILNCLHPAAVSIWEVTQSLSTVCQRIADIDPKTVLSEEASHKLLRVELFTPFKPMLCARASSAEKICLEYQQLFAGSVDAGLCLEVKYDGERVQLHKSGNNYRFWSRSGREWTASYGGSGDSNHGTLTHRLHDNGLTFASHASDCILDGEMLAFDNRKNRFVTKATGYDVKRARFEDEVAKNKNILPCYIVFDILYLNGQASYYYHFFLCTSREVAISLNRLTVFYLLDYLLGNLS</sequence>
<keyword evidence="5" id="KW-0227">DNA damage</keyword>
<evidence type="ECO:0000256" key="2">
    <source>
        <dbReference type="ARBA" id="ARBA00022598"/>
    </source>
</evidence>
<gene>
    <name evidence="12" type="ORF">HNAJ_LOCUS5410</name>
</gene>
<evidence type="ECO:0000256" key="6">
    <source>
        <dbReference type="ARBA" id="ARBA00022840"/>
    </source>
</evidence>
<evidence type="ECO:0000256" key="9">
    <source>
        <dbReference type="ARBA" id="ARBA00023242"/>
    </source>
</evidence>
<keyword evidence="13" id="KW-1185">Reference proteome</keyword>
<keyword evidence="8" id="KW-0234">DNA repair</keyword>
<dbReference type="CDD" id="cd07903">
    <property type="entry name" value="Adenylation_DNA_ligase_IV"/>
    <property type="match status" value="1"/>
</dbReference>
<evidence type="ECO:0000256" key="8">
    <source>
        <dbReference type="ARBA" id="ARBA00023204"/>
    </source>
</evidence>
<dbReference type="PROSITE" id="PS00697">
    <property type="entry name" value="DNA_LIGASE_A1"/>
    <property type="match status" value="1"/>
</dbReference>
<dbReference type="GO" id="GO:0003910">
    <property type="term" value="F:DNA ligase (ATP) activity"/>
    <property type="evidence" value="ECO:0007669"/>
    <property type="project" value="InterPro"/>
</dbReference>
<feature type="domain" description="DNA ligase ATP-dependent N-terminal" evidence="11">
    <location>
        <begin position="17"/>
        <end position="212"/>
    </location>
</feature>
<protein>
    <submittedName>
        <fullName evidence="14">DNA_LIGASE_A3 domain-containing protein</fullName>
    </submittedName>
</protein>
<keyword evidence="4" id="KW-0547">Nucleotide-binding</keyword>
<evidence type="ECO:0000256" key="7">
    <source>
        <dbReference type="ARBA" id="ARBA00022842"/>
    </source>
</evidence>
<dbReference type="GO" id="GO:0005958">
    <property type="term" value="C:DNA-dependent protein kinase-DNA ligase 4 complex"/>
    <property type="evidence" value="ECO:0007669"/>
    <property type="project" value="TreeGrafter"/>
</dbReference>
<reference evidence="12 13" key="2">
    <citation type="submission" date="2018-11" db="EMBL/GenBank/DDBJ databases">
        <authorList>
            <consortium name="Pathogen Informatics"/>
        </authorList>
    </citation>
    <scope>NUCLEOTIDE SEQUENCE [LARGE SCALE GENOMIC DNA]</scope>
</reference>
<dbReference type="STRING" id="102285.A0A0R3TEC3"/>
<dbReference type="GO" id="GO:0003677">
    <property type="term" value="F:DNA binding"/>
    <property type="evidence" value="ECO:0007669"/>
    <property type="project" value="InterPro"/>
</dbReference>
<name>A0A0R3TEC3_RODNA</name>
<dbReference type="GO" id="GO:0005524">
    <property type="term" value="F:ATP binding"/>
    <property type="evidence" value="ECO:0007669"/>
    <property type="project" value="UniProtKB-KW"/>
</dbReference>
<evidence type="ECO:0000313" key="13">
    <source>
        <dbReference type="Proteomes" id="UP000278807"/>
    </source>
</evidence>
<reference evidence="14" key="1">
    <citation type="submission" date="2017-02" db="UniProtKB">
        <authorList>
            <consortium name="WormBaseParasite"/>
        </authorList>
    </citation>
    <scope>IDENTIFICATION</scope>
</reference>
<dbReference type="InterPro" id="IPR044125">
    <property type="entry name" value="Adenylation_DNA_ligase_IV"/>
</dbReference>
<evidence type="ECO:0000259" key="11">
    <source>
        <dbReference type="Pfam" id="PF04675"/>
    </source>
</evidence>
<dbReference type="InterPro" id="IPR016059">
    <property type="entry name" value="DNA_ligase_ATP-dep_CS"/>
</dbReference>
<dbReference type="SUPFAM" id="SSF56091">
    <property type="entry name" value="DNA ligase/mRNA capping enzyme, catalytic domain"/>
    <property type="match status" value="1"/>
</dbReference>
<dbReference type="GO" id="GO:0032807">
    <property type="term" value="C:DNA ligase IV complex"/>
    <property type="evidence" value="ECO:0007669"/>
    <property type="project" value="TreeGrafter"/>
</dbReference>
<evidence type="ECO:0000256" key="1">
    <source>
        <dbReference type="ARBA" id="ARBA00007572"/>
    </source>
</evidence>
<keyword evidence="6" id="KW-0067">ATP-binding</keyword>
<dbReference type="GO" id="GO:0046872">
    <property type="term" value="F:metal ion binding"/>
    <property type="evidence" value="ECO:0007669"/>
    <property type="project" value="UniProtKB-KW"/>
</dbReference>
<organism evidence="14">
    <name type="scientific">Rodentolepis nana</name>
    <name type="common">Dwarf tapeworm</name>
    <name type="synonym">Hymenolepis nana</name>
    <dbReference type="NCBI Taxonomy" id="102285"/>
    <lineage>
        <taxon>Eukaryota</taxon>
        <taxon>Metazoa</taxon>
        <taxon>Spiralia</taxon>
        <taxon>Lophotrochozoa</taxon>
        <taxon>Platyhelminthes</taxon>
        <taxon>Cestoda</taxon>
        <taxon>Eucestoda</taxon>
        <taxon>Cyclophyllidea</taxon>
        <taxon>Hymenolepididae</taxon>
        <taxon>Rodentolepis</taxon>
    </lineage>
</organism>
<dbReference type="PANTHER" id="PTHR45997">
    <property type="entry name" value="DNA LIGASE 4"/>
    <property type="match status" value="1"/>
</dbReference>
<dbReference type="EMBL" id="UZAE01004590">
    <property type="protein sequence ID" value="VDO01270.1"/>
    <property type="molecule type" value="Genomic_DNA"/>
</dbReference>
<feature type="domain" description="ATP-dependent DNA ligase family profile" evidence="10">
    <location>
        <begin position="260"/>
        <end position="407"/>
    </location>
</feature>
<dbReference type="GO" id="GO:0006297">
    <property type="term" value="P:nucleotide-excision repair, DNA gap filling"/>
    <property type="evidence" value="ECO:0007669"/>
    <property type="project" value="TreeGrafter"/>
</dbReference>
<keyword evidence="9" id="KW-0539">Nucleus</keyword>
<dbReference type="Proteomes" id="UP000278807">
    <property type="component" value="Unassembled WGS sequence"/>
</dbReference>